<proteinExistence type="predicted"/>
<feature type="domain" description="HAMP" evidence="15">
    <location>
        <begin position="318"/>
        <end position="370"/>
    </location>
</feature>
<keyword evidence="5" id="KW-0597">Phosphoprotein</keyword>
<dbReference type="RefSeq" id="WP_006208242.1">
    <property type="nucleotide sequence ID" value="NZ_CP147845.1"/>
</dbReference>
<dbReference type="SMART" id="SM00387">
    <property type="entry name" value="HATPase_c"/>
    <property type="match status" value="1"/>
</dbReference>
<dbReference type="GO" id="GO:0005886">
    <property type="term" value="C:plasma membrane"/>
    <property type="evidence" value="ECO:0007669"/>
    <property type="project" value="UniProtKB-SubCell"/>
</dbReference>
<evidence type="ECO:0000259" key="15">
    <source>
        <dbReference type="PROSITE" id="PS50885"/>
    </source>
</evidence>
<dbReference type="PANTHER" id="PTHR34220:SF7">
    <property type="entry name" value="SENSOR HISTIDINE KINASE YPDA"/>
    <property type="match status" value="1"/>
</dbReference>
<evidence type="ECO:0000256" key="12">
    <source>
        <dbReference type="SAM" id="Coils"/>
    </source>
</evidence>
<dbReference type="InterPro" id="IPR050640">
    <property type="entry name" value="Bact_2-comp_sensor_kinase"/>
</dbReference>
<evidence type="ECO:0000256" key="13">
    <source>
        <dbReference type="SAM" id="Phobius"/>
    </source>
</evidence>
<dbReference type="InterPro" id="IPR036890">
    <property type="entry name" value="HATPase_C_sf"/>
</dbReference>
<keyword evidence="12" id="KW-0175">Coiled coil</keyword>
<evidence type="ECO:0000256" key="1">
    <source>
        <dbReference type="ARBA" id="ARBA00000085"/>
    </source>
</evidence>
<gene>
    <name evidence="16" type="ORF">AWU65_14000</name>
</gene>
<dbReference type="InterPro" id="IPR005467">
    <property type="entry name" value="His_kinase_dom"/>
</dbReference>
<keyword evidence="13" id="KW-1133">Transmembrane helix</keyword>
<dbReference type="Pfam" id="PF06580">
    <property type="entry name" value="His_kinase"/>
    <property type="match status" value="1"/>
</dbReference>
<reference evidence="16" key="1">
    <citation type="journal article" date="2016" name="Genome Announc.">
        <title>Draft genomes of two strains of Paenibacillus glucanolyticus with capability to degrade lignocellulose.</title>
        <authorList>
            <person name="Mathews S.L."/>
            <person name="Pawlak J."/>
            <person name="Grunden A.M."/>
        </authorList>
    </citation>
    <scope>NUCLEOTIDE SEQUENCE [LARGE SCALE GENOMIC DNA]</scope>
    <source>
        <strain evidence="16">SLM1</strain>
    </source>
</reference>
<comment type="catalytic activity">
    <reaction evidence="1">
        <text>ATP + protein L-histidine = ADP + protein N-phospho-L-histidine.</text>
        <dbReference type="EC" id="2.7.13.3"/>
    </reaction>
</comment>
<name>A0A163K2V5_9BACL</name>
<dbReference type="GO" id="GO:0005524">
    <property type="term" value="F:ATP binding"/>
    <property type="evidence" value="ECO:0007669"/>
    <property type="project" value="UniProtKB-KW"/>
</dbReference>
<evidence type="ECO:0000256" key="11">
    <source>
        <dbReference type="ARBA" id="ARBA00023136"/>
    </source>
</evidence>
<dbReference type="SUPFAM" id="SSF158472">
    <property type="entry name" value="HAMP domain-like"/>
    <property type="match status" value="1"/>
</dbReference>
<feature type="transmembrane region" description="Helical" evidence="13">
    <location>
        <begin position="296"/>
        <end position="317"/>
    </location>
</feature>
<keyword evidence="10" id="KW-0902">Two-component regulatory system</keyword>
<evidence type="ECO:0000256" key="4">
    <source>
        <dbReference type="ARBA" id="ARBA00022475"/>
    </source>
</evidence>
<evidence type="ECO:0000256" key="5">
    <source>
        <dbReference type="ARBA" id="ARBA00022553"/>
    </source>
</evidence>
<evidence type="ECO:0000256" key="10">
    <source>
        <dbReference type="ARBA" id="ARBA00023012"/>
    </source>
</evidence>
<dbReference type="InterPro" id="IPR010559">
    <property type="entry name" value="Sig_transdc_His_kin_internal"/>
</dbReference>
<dbReference type="PROSITE" id="PS50109">
    <property type="entry name" value="HIS_KIN"/>
    <property type="match status" value="1"/>
</dbReference>
<dbReference type="OrthoDB" id="9776552at2"/>
<dbReference type="STRING" id="59843.A3958_13580"/>
<protein>
    <recommendedName>
        <fullName evidence="3">histidine kinase</fullName>
        <ecNumber evidence="3">2.7.13.3</ecNumber>
    </recommendedName>
</protein>
<evidence type="ECO:0000313" key="16">
    <source>
        <dbReference type="EMBL" id="KZS46959.1"/>
    </source>
</evidence>
<dbReference type="InterPro" id="IPR003594">
    <property type="entry name" value="HATPase_dom"/>
</dbReference>
<keyword evidence="11 13" id="KW-0472">Membrane</keyword>
<evidence type="ECO:0000256" key="9">
    <source>
        <dbReference type="ARBA" id="ARBA00022840"/>
    </source>
</evidence>
<dbReference type="CDD" id="cd06225">
    <property type="entry name" value="HAMP"/>
    <property type="match status" value="1"/>
</dbReference>
<comment type="caution">
    <text evidence="16">The sequence shown here is derived from an EMBL/GenBank/DDBJ whole genome shotgun (WGS) entry which is preliminary data.</text>
</comment>
<keyword evidence="13" id="KW-0812">Transmembrane</keyword>
<keyword evidence="8 16" id="KW-0418">Kinase</keyword>
<evidence type="ECO:0000313" key="17">
    <source>
        <dbReference type="Proteomes" id="UP000076796"/>
    </source>
</evidence>
<dbReference type="EC" id="2.7.13.3" evidence="3"/>
<keyword evidence="4" id="KW-1003">Cell membrane</keyword>
<sequence length="614" mass="71373">MKRMFGRGNFVNDIPLKYKFFLIFVIGVLLPILVINLMFMDRMSELIREREEQNLDISMERARKDIHNFIDGGVAVSHALSTDKTLYEMLDREYESQLDFYETFDEQLRNRVISYIPVNNQIQRISIFTGNPSIVSGGNYHVINDDVLDSDWFKLWSNSTHPVLVAAYRATEANNSASTVPYLSVIEKMAYFDNYDTYEKLLRIDIDLSKIYDVIVRERDYLDMYLVNENNEIIMSASSGYERGKYDAYPVFDLEQYDEEDRHVFSIGTARYVKGWKLIGITQGNRITSAMLDMQLFTVILAAVVTLIAAIFITVMLRSYNYRVKRLSRHMQKVSNEKFDLIEIDEGRDEIGGLIRNFNQMTTKMNSLINNVYKLEIQKKDLEMERVRAELNFLQSQMNPHFLFNTLNAILVVCTKNQYSDVTDIIKSLSKLLRRLLSWREDLVSVEEEIRFIEMYLKIEKFRFRDKFEYQFHIDVEALHYKIPKMSIQPLVENACKYGLQTVDGAGLVTISASVASDYLHIVISDNGKGIEQDKLRDIILSVRNEQFSGNSFGIRNVYRRLELYYNDHVIFNIASSPNQGTTVSFEIPIKLLETQEQGSGGGESHDIQRALDR</sequence>
<evidence type="ECO:0000256" key="8">
    <source>
        <dbReference type="ARBA" id="ARBA00022777"/>
    </source>
</evidence>
<dbReference type="GeneID" id="97557674"/>
<evidence type="ECO:0000259" key="14">
    <source>
        <dbReference type="PROSITE" id="PS50109"/>
    </source>
</evidence>
<dbReference type="Gene3D" id="3.30.565.10">
    <property type="entry name" value="Histidine kinase-like ATPase, C-terminal domain"/>
    <property type="match status" value="1"/>
</dbReference>
<dbReference type="SUPFAM" id="SSF55874">
    <property type="entry name" value="ATPase domain of HSP90 chaperone/DNA topoisomerase II/histidine kinase"/>
    <property type="match status" value="1"/>
</dbReference>
<dbReference type="PROSITE" id="PS50885">
    <property type="entry name" value="HAMP"/>
    <property type="match status" value="1"/>
</dbReference>
<keyword evidence="9" id="KW-0067">ATP-binding</keyword>
<dbReference type="EMBL" id="LWMH01000001">
    <property type="protein sequence ID" value="KZS46959.1"/>
    <property type="molecule type" value="Genomic_DNA"/>
</dbReference>
<dbReference type="AlphaFoldDB" id="A0A163K2V5"/>
<evidence type="ECO:0000256" key="6">
    <source>
        <dbReference type="ARBA" id="ARBA00022679"/>
    </source>
</evidence>
<evidence type="ECO:0000256" key="2">
    <source>
        <dbReference type="ARBA" id="ARBA00004651"/>
    </source>
</evidence>
<organism evidence="16 17">
    <name type="scientific">Paenibacillus glucanolyticus</name>
    <dbReference type="NCBI Taxonomy" id="59843"/>
    <lineage>
        <taxon>Bacteria</taxon>
        <taxon>Bacillati</taxon>
        <taxon>Bacillota</taxon>
        <taxon>Bacilli</taxon>
        <taxon>Bacillales</taxon>
        <taxon>Paenibacillaceae</taxon>
        <taxon>Paenibacillus</taxon>
    </lineage>
</organism>
<accession>A0A163K2V5</accession>
<dbReference type="Pfam" id="PF02518">
    <property type="entry name" value="HATPase_c"/>
    <property type="match status" value="1"/>
</dbReference>
<dbReference type="Proteomes" id="UP000076796">
    <property type="component" value="Unassembled WGS sequence"/>
</dbReference>
<keyword evidence="6" id="KW-0808">Transferase</keyword>
<comment type="subcellular location">
    <subcellularLocation>
        <location evidence="2">Cell membrane</location>
        <topology evidence="2">Multi-pass membrane protein</topology>
    </subcellularLocation>
</comment>
<evidence type="ECO:0000256" key="7">
    <source>
        <dbReference type="ARBA" id="ARBA00022741"/>
    </source>
</evidence>
<dbReference type="GO" id="GO:0000155">
    <property type="term" value="F:phosphorelay sensor kinase activity"/>
    <property type="evidence" value="ECO:0007669"/>
    <property type="project" value="InterPro"/>
</dbReference>
<dbReference type="Pfam" id="PF00672">
    <property type="entry name" value="HAMP"/>
    <property type="match status" value="1"/>
</dbReference>
<keyword evidence="17" id="KW-1185">Reference proteome</keyword>
<dbReference type="Gene3D" id="6.10.340.10">
    <property type="match status" value="1"/>
</dbReference>
<feature type="transmembrane region" description="Helical" evidence="13">
    <location>
        <begin position="20"/>
        <end position="40"/>
    </location>
</feature>
<dbReference type="SMART" id="SM00304">
    <property type="entry name" value="HAMP"/>
    <property type="match status" value="1"/>
</dbReference>
<dbReference type="InterPro" id="IPR003660">
    <property type="entry name" value="HAMP_dom"/>
</dbReference>
<feature type="domain" description="Histidine kinase" evidence="14">
    <location>
        <begin position="488"/>
        <end position="592"/>
    </location>
</feature>
<feature type="coiled-coil region" evidence="12">
    <location>
        <begin position="365"/>
        <end position="397"/>
    </location>
</feature>
<dbReference type="PANTHER" id="PTHR34220">
    <property type="entry name" value="SENSOR HISTIDINE KINASE YPDA"/>
    <property type="match status" value="1"/>
</dbReference>
<evidence type="ECO:0000256" key="3">
    <source>
        <dbReference type="ARBA" id="ARBA00012438"/>
    </source>
</evidence>
<keyword evidence="7" id="KW-0547">Nucleotide-binding</keyword>